<name>A0A1I2YJN8_9FIRM</name>
<dbReference type="AlphaFoldDB" id="A0A1I2YJN8"/>
<reference evidence="8" key="1">
    <citation type="submission" date="2016-10" db="EMBL/GenBank/DDBJ databases">
        <authorList>
            <person name="Varghese N."/>
            <person name="Submissions S."/>
        </authorList>
    </citation>
    <scope>NUCLEOTIDE SEQUENCE [LARGE SCALE GENOMIC DNA]</scope>
    <source>
        <strain evidence="8">DSM 17038</strain>
    </source>
</reference>
<dbReference type="PANTHER" id="PTHR30204">
    <property type="entry name" value="REDOX-CYCLING DRUG-SENSING TRANSCRIPTIONAL ACTIVATOR SOXR"/>
    <property type="match status" value="1"/>
</dbReference>
<dbReference type="PANTHER" id="PTHR30204:SF69">
    <property type="entry name" value="MERR-FAMILY TRANSCRIPTIONAL REGULATOR"/>
    <property type="match status" value="1"/>
</dbReference>
<dbReference type="Proteomes" id="UP000199337">
    <property type="component" value="Unassembled WGS sequence"/>
</dbReference>
<proteinExistence type="predicted"/>
<dbReference type="PROSITE" id="PS50937">
    <property type="entry name" value="HTH_MERR_2"/>
    <property type="match status" value="1"/>
</dbReference>
<evidence type="ECO:0000313" key="7">
    <source>
        <dbReference type="EMBL" id="SFH25865.1"/>
    </source>
</evidence>
<evidence type="ECO:0000256" key="4">
    <source>
        <dbReference type="ARBA" id="ARBA00023163"/>
    </source>
</evidence>
<feature type="domain" description="HTH merR-type" evidence="6">
    <location>
        <begin position="1"/>
        <end position="70"/>
    </location>
</feature>
<dbReference type="SMART" id="SM00422">
    <property type="entry name" value="HTH_MERR"/>
    <property type="match status" value="1"/>
</dbReference>
<dbReference type="GO" id="GO:0003677">
    <property type="term" value="F:DNA binding"/>
    <property type="evidence" value="ECO:0007669"/>
    <property type="project" value="UniProtKB-KW"/>
</dbReference>
<keyword evidence="8" id="KW-1185">Reference proteome</keyword>
<evidence type="ECO:0000256" key="1">
    <source>
        <dbReference type="ARBA" id="ARBA00022491"/>
    </source>
</evidence>
<evidence type="ECO:0000256" key="2">
    <source>
        <dbReference type="ARBA" id="ARBA00023015"/>
    </source>
</evidence>
<keyword evidence="5" id="KW-0175">Coiled coil</keyword>
<gene>
    <name evidence="7" type="ORF">SAMN05660649_04470</name>
</gene>
<evidence type="ECO:0000256" key="5">
    <source>
        <dbReference type="SAM" id="Coils"/>
    </source>
</evidence>
<dbReference type="STRING" id="341036.SAMN05660649_04470"/>
<dbReference type="PRINTS" id="PR00040">
    <property type="entry name" value="HTHMERR"/>
</dbReference>
<organism evidence="7 8">
    <name type="scientific">Desulfotruncus arcticus DSM 17038</name>
    <dbReference type="NCBI Taxonomy" id="1121424"/>
    <lineage>
        <taxon>Bacteria</taxon>
        <taxon>Bacillati</taxon>
        <taxon>Bacillota</taxon>
        <taxon>Clostridia</taxon>
        <taxon>Eubacteriales</taxon>
        <taxon>Desulfallaceae</taxon>
        <taxon>Desulfotruncus</taxon>
    </lineage>
</organism>
<dbReference type="Pfam" id="PF13411">
    <property type="entry name" value="MerR_1"/>
    <property type="match status" value="1"/>
</dbReference>
<dbReference type="SUPFAM" id="SSF46955">
    <property type="entry name" value="Putative DNA-binding domain"/>
    <property type="match status" value="1"/>
</dbReference>
<evidence type="ECO:0000313" key="8">
    <source>
        <dbReference type="Proteomes" id="UP000199337"/>
    </source>
</evidence>
<protein>
    <submittedName>
        <fullName evidence="7">DNA-binding transcriptional regulator, MerR family</fullName>
    </submittedName>
</protein>
<keyword evidence="3 7" id="KW-0238">DNA-binding</keyword>
<keyword evidence="4" id="KW-0804">Transcription</keyword>
<dbReference type="InterPro" id="IPR009061">
    <property type="entry name" value="DNA-bd_dom_put_sf"/>
</dbReference>
<dbReference type="InterPro" id="IPR047057">
    <property type="entry name" value="MerR_fam"/>
</dbReference>
<dbReference type="Gene3D" id="1.10.1660.10">
    <property type="match status" value="1"/>
</dbReference>
<dbReference type="CDD" id="cd01109">
    <property type="entry name" value="HTH_YyaN"/>
    <property type="match status" value="1"/>
</dbReference>
<dbReference type="OrthoDB" id="3575335at2"/>
<dbReference type="GO" id="GO:0003700">
    <property type="term" value="F:DNA-binding transcription factor activity"/>
    <property type="evidence" value="ECO:0007669"/>
    <property type="project" value="InterPro"/>
</dbReference>
<accession>A0A1I2YJN8</accession>
<evidence type="ECO:0000256" key="3">
    <source>
        <dbReference type="ARBA" id="ARBA00023125"/>
    </source>
</evidence>
<keyword evidence="2" id="KW-0805">Transcription regulation</keyword>
<dbReference type="EMBL" id="FOOX01000021">
    <property type="protein sequence ID" value="SFH25865.1"/>
    <property type="molecule type" value="Genomic_DNA"/>
</dbReference>
<evidence type="ECO:0000259" key="6">
    <source>
        <dbReference type="PROSITE" id="PS50937"/>
    </source>
</evidence>
<sequence length="122" mass="15006">MFYSIGEFSKVTGLSIHTLRYYEKEKLIYPVRDKKNKRQYTEKDRAWVAFILKLKETAMPIREIKKYAKLRYEGNSTLKERLRMLQSHRLFMLEEKKKLEKNIKHLDEKIKIYEKNILLYEK</sequence>
<feature type="coiled-coil region" evidence="5">
    <location>
        <begin position="89"/>
        <end position="116"/>
    </location>
</feature>
<dbReference type="RefSeq" id="WP_092474540.1">
    <property type="nucleotide sequence ID" value="NZ_FOOX01000021.1"/>
</dbReference>
<dbReference type="InterPro" id="IPR000551">
    <property type="entry name" value="MerR-type_HTH_dom"/>
</dbReference>
<keyword evidence="1" id="KW-0678">Repressor</keyword>